<dbReference type="Proteomes" id="UP001461498">
    <property type="component" value="Unassembled WGS sequence"/>
</dbReference>
<evidence type="ECO:0000313" key="3">
    <source>
        <dbReference type="Proteomes" id="UP001461498"/>
    </source>
</evidence>
<organism evidence="2 3">
    <name type="scientific">Rhynocoris fuscipes</name>
    <dbReference type="NCBI Taxonomy" id="488301"/>
    <lineage>
        <taxon>Eukaryota</taxon>
        <taxon>Metazoa</taxon>
        <taxon>Ecdysozoa</taxon>
        <taxon>Arthropoda</taxon>
        <taxon>Hexapoda</taxon>
        <taxon>Insecta</taxon>
        <taxon>Pterygota</taxon>
        <taxon>Neoptera</taxon>
        <taxon>Paraneoptera</taxon>
        <taxon>Hemiptera</taxon>
        <taxon>Heteroptera</taxon>
        <taxon>Panheteroptera</taxon>
        <taxon>Cimicomorpha</taxon>
        <taxon>Reduviidae</taxon>
        <taxon>Harpactorinae</taxon>
        <taxon>Harpactorini</taxon>
        <taxon>Rhynocoris</taxon>
    </lineage>
</organism>
<keyword evidence="3" id="KW-1185">Reference proteome</keyword>
<reference evidence="2 3" key="1">
    <citation type="submission" date="2022-12" db="EMBL/GenBank/DDBJ databases">
        <title>Chromosome-level genome assembly of true bugs.</title>
        <authorList>
            <person name="Ma L."/>
            <person name="Li H."/>
        </authorList>
    </citation>
    <scope>NUCLEOTIDE SEQUENCE [LARGE SCALE GENOMIC DNA]</scope>
    <source>
        <strain evidence="2">Lab_2022b</strain>
    </source>
</reference>
<name>A0AAW1CY97_9HEMI</name>
<dbReference type="EMBL" id="JAPXFL010000009">
    <property type="protein sequence ID" value="KAK9501264.1"/>
    <property type="molecule type" value="Genomic_DNA"/>
</dbReference>
<sequence length="261" mass="29707">MGERTPISSIKKVASKYLTPCKTFGLKRCSTPKSDILKKLRSENNSPLINRKSTDNNSVSCNSTPSIVKSNNDLETNKTKVIETTPSLVIREHKESNDTPNRKLPLNTKKSHKIDLECTPVKPKSSQLLNGTNGEIRPKFSTVKLNNEHSNSTIVTPVKFQQSHESNVITESQILTRIKRINDKYNRLEKLKQEDIYTRKHNLIELQKSTDKWLSTFKEVAITLHSELEERGRSGTILDVLIDHNISPERVGFNVETLEFD</sequence>
<protein>
    <recommendedName>
        <fullName evidence="4">Meiosis protein 5 homolog</fullName>
    </recommendedName>
</protein>
<evidence type="ECO:0000256" key="1">
    <source>
        <dbReference type="SAM" id="MobiDB-lite"/>
    </source>
</evidence>
<accession>A0AAW1CY97</accession>
<evidence type="ECO:0008006" key="4">
    <source>
        <dbReference type="Google" id="ProtNLM"/>
    </source>
</evidence>
<dbReference type="AlphaFoldDB" id="A0AAW1CY97"/>
<comment type="caution">
    <text evidence="2">The sequence shown here is derived from an EMBL/GenBank/DDBJ whole genome shotgun (WGS) entry which is preliminary data.</text>
</comment>
<feature type="region of interest" description="Disordered" evidence="1">
    <location>
        <begin position="46"/>
        <end position="65"/>
    </location>
</feature>
<proteinExistence type="predicted"/>
<feature type="compositionally biased region" description="Polar residues" evidence="1">
    <location>
        <begin position="55"/>
        <end position="65"/>
    </location>
</feature>
<gene>
    <name evidence="2" type="ORF">O3M35_012007</name>
</gene>
<evidence type="ECO:0000313" key="2">
    <source>
        <dbReference type="EMBL" id="KAK9501264.1"/>
    </source>
</evidence>